<dbReference type="EMBL" id="FR824149">
    <property type="protein sequence ID" value="CCA20809.1"/>
    <property type="molecule type" value="Genomic_DNA"/>
</dbReference>
<sequence>MLKHSIDGAQYGKAMHTRDRIMQQKEDQFAFNVRNEESQHIYERNKFEKNAERAMQANESKIRRKTQELEVNIREKVNDMQQKQLIERDQLDNFLATMPLPRMKLPKSLLELKNTQHNLARLHHFEEARNLSTILEVMEREEAERHEQAFARSKQTRYKTLIGTHEKTEARLKEKSTEKRLFEARRCAELKQIELQRLLNLYRDIEHRQKLEMIGIKNNRANELDKRSSTKKK</sequence>
<dbReference type="HOGENOM" id="CLU_1191713_0_0_1"/>
<reference evidence="1" key="2">
    <citation type="submission" date="2011-02" db="EMBL/GenBank/DDBJ databases">
        <authorList>
            <person name="MacLean D."/>
        </authorList>
    </citation>
    <scope>NUCLEOTIDE SEQUENCE</scope>
</reference>
<accession>F0WHT4</accession>
<name>F0WHT4_9STRA</name>
<organism evidence="1">
    <name type="scientific">Albugo laibachii Nc14</name>
    <dbReference type="NCBI Taxonomy" id="890382"/>
    <lineage>
        <taxon>Eukaryota</taxon>
        <taxon>Sar</taxon>
        <taxon>Stramenopiles</taxon>
        <taxon>Oomycota</taxon>
        <taxon>Peronosporomycetes</taxon>
        <taxon>Albuginales</taxon>
        <taxon>Albuginaceae</taxon>
        <taxon>Albugo</taxon>
    </lineage>
</organism>
<proteinExistence type="predicted"/>
<dbReference type="AlphaFoldDB" id="F0WHT4"/>
<evidence type="ECO:0000313" key="1">
    <source>
        <dbReference type="EMBL" id="CCA20809.1"/>
    </source>
</evidence>
<reference evidence="1" key="1">
    <citation type="journal article" date="2011" name="PLoS Biol.">
        <title>Gene gain and loss during evolution of obligate parasitism in the white rust pathogen of Arabidopsis thaliana.</title>
        <authorList>
            <person name="Kemen E."/>
            <person name="Gardiner A."/>
            <person name="Schultz-Larsen T."/>
            <person name="Kemen A.C."/>
            <person name="Balmuth A.L."/>
            <person name="Robert-Seilaniantz A."/>
            <person name="Bailey K."/>
            <person name="Holub E."/>
            <person name="Studholme D.J."/>
            <person name="Maclean D."/>
            <person name="Jones J.D."/>
        </authorList>
    </citation>
    <scope>NUCLEOTIDE SEQUENCE</scope>
</reference>
<protein>
    <submittedName>
        <fullName evidence="1">Uncharacterized protein AlNc14C104G6141</fullName>
    </submittedName>
</protein>
<gene>
    <name evidence="1" type="primary">AlNc14C104G6141</name>
    <name evidence="1" type="ORF">ALNC14_069520</name>
</gene>